<dbReference type="Pfam" id="PF00379">
    <property type="entry name" value="Chitin_bind_4"/>
    <property type="match status" value="1"/>
</dbReference>
<sequence length="175" mass="19328">MEQRNQIVNIPQFRKRNNANDKLQESLQDPQQDKATEETSDDEMRIQFHLQGFSGPDTYRYGFHTADPYNPLERFEERDGEGHVRGHYSYVGPTGKRVTVNYAADQNGFRIVADESSGVGGKASGSSDNNQDEESDDGRSASGGSGGSSNNNEQDGSTAMGHSPDENYDSDNNRL</sequence>
<feature type="compositionally biased region" description="Basic and acidic residues" evidence="2">
    <location>
        <begin position="31"/>
        <end position="41"/>
    </location>
</feature>
<feature type="region of interest" description="Disordered" evidence="2">
    <location>
        <begin position="1"/>
        <end position="41"/>
    </location>
</feature>
<evidence type="ECO:0000313" key="3">
    <source>
        <dbReference type="EMBL" id="OQR69698.1"/>
    </source>
</evidence>
<feature type="region of interest" description="Disordered" evidence="2">
    <location>
        <begin position="113"/>
        <end position="175"/>
    </location>
</feature>
<dbReference type="OrthoDB" id="6436078at2759"/>
<comment type="caution">
    <text evidence="3">The sequence shown here is derived from an EMBL/GenBank/DDBJ whole genome shotgun (WGS) entry which is preliminary data.</text>
</comment>
<proteinExistence type="predicted"/>
<dbReference type="AlphaFoldDB" id="A0A1V9X8I3"/>
<dbReference type="InterPro" id="IPR050468">
    <property type="entry name" value="Cuticle_Struct_Prot"/>
</dbReference>
<gene>
    <name evidence="3" type="ORF">BIW11_04312</name>
</gene>
<dbReference type="Proteomes" id="UP000192247">
    <property type="component" value="Unassembled WGS sequence"/>
</dbReference>
<evidence type="ECO:0008006" key="5">
    <source>
        <dbReference type="Google" id="ProtNLM"/>
    </source>
</evidence>
<keyword evidence="1" id="KW-0193">Cuticle</keyword>
<evidence type="ECO:0000256" key="2">
    <source>
        <dbReference type="SAM" id="MobiDB-lite"/>
    </source>
</evidence>
<evidence type="ECO:0000313" key="4">
    <source>
        <dbReference type="Proteomes" id="UP000192247"/>
    </source>
</evidence>
<dbReference type="GO" id="GO:0008010">
    <property type="term" value="F:structural constituent of chitin-based larval cuticle"/>
    <property type="evidence" value="ECO:0007669"/>
    <property type="project" value="TreeGrafter"/>
</dbReference>
<dbReference type="PANTHER" id="PTHR10380">
    <property type="entry name" value="CUTICLE PROTEIN"/>
    <property type="match status" value="1"/>
</dbReference>
<dbReference type="EMBL" id="MNPL01020107">
    <property type="protein sequence ID" value="OQR69698.1"/>
    <property type="molecule type" value="Genomic_DNA"/>
</dbReference>
<protein>
    <recommendedName>
        <fullName evidence="5">Cuticle protein 10.9-like</fullName>
    </recommendedName>
</protein>
<keyword evidence="4" id="KW-1185">Reference proteome</keyword>
<evidence type="ECO:0000256" key="1">
    <source>
        <dbReference type="PROSITE-ProRule" id="PRU00497"/>
    </source>
</evidence>
<dbReference type="PROSITE" id="PS51155">
    <property type="entry name" value="CHIT_BIND_RR_2"/>
    <property type="match status" value="1"/>
</dbReference>
<organism evidence="3 4">
    <name type="scientific">Tropilaelaps mercedesae</name>
    <dbReference type="NCBI Taxonomy" id="418985"/>
    <lineage>
        <taxon>Eukaryota</taxon>
        <taxon>Metazoa</taxon>
        <taxon>Ecdysozoa</taxon>
        <taxon>Arthropoda</taxon>
        <taxon>Chelicerata</taxon>
        <taxon>Arachnida</taxon>
        <taxon>Acari</taxon>
        <taxon>Parasitiformes</taxon>
        <taxon>Mesostigmata</taxon>
        <taxon>Gamasina</taxon>
        <taxon>Dermanyssoidea</taxon>
        <taxon>Laelapidae</taxon>
        <taxon>Tropilaelaps</taxon>
    </lineage>
</organism>
<accession>A0A1V9X8I3</accession>
<dbReference type="InParanoid" id="A0A1V9X8I3"/>
<dbReference type="InterPro" id="IPR000618">
    <property type="entry name" value="Insect_cuticle"/>
</dbReference>
<feature type="compositionally biased region" description="Low complexity" evidence="2">
    <location>
        <begin position="148"/>
        <end position="157"/>
    </location>
</feature>
<name>A0A1V9X8I3_9ACAR</name>
<dbReference type="PRINTS" id="PR00947">
    <property type="entry name" value="CUTICLE"/>
</dbReference>
<dbReference type="STRING" id="418985.A0A1V9X8I3"/>
<dbReference type="GO" id="GO:0062129">
    <property type="term" value="C:chitin-based extracellular matrix"/>
    <property type="evidence" value="ECO:0007669"/>
    <property type="project" value="TreeGrafter"/>
</dbReference>
<reference evidence="3 4" key="1">
    <citation type="journal article" date="2017" name="Gigascience">
        <title>Draft genome of the honey bee ectoparasitic mite, Tropilaelaps mercedesae, is shaped by the parasitic life history.</title>
        <authorList>
            <person name="Dong X."/>
            <person name="Armstrong S.D."/>
            <person name="Xia D."/>
            <person name="Makepeace B.L."/>
            <person name="Darby A.C."/>
            <person name="Kadowaki T."/>
        </authorList>
    </citation>
    <scope>NUCLEOTIDE SEQUENCE [LARGE SCALE GENOMIC DNA]</scope>
    <source>
        <strain evidence="3">Wuxi-XJTLU</strain>
    </source>
</reference>